<name>A0ABP5FJ52_9MICO</name>
<gene>
    <name evidence="1" type="ORF">GCM10009740_14630</name>
</gene>
<evidence type="ECO:0000313" key="2">
    <source>
        <dbReference type="Proteomes" id="UP001501285"/>
    </source>
</evidence>
<protein>
    <submittedName>
        <fullName evidence="1">Uncharacterized protein</fullName>
    </submittedName>
</protein>
<sequence>MPHQGPVTRVILSGVRSVTHLVYAASWLRHLVAQVEGPVQVVVLDVGSGFGRARVDERQVRAFLPDHPRLLVETEVHEEHWRVPHDVDLVLLSIGLPGTRAWTRLVLAGRGRRPRVVVVDEGIGSFGDLRSRRDAYRRQGSTAPRSVVRAGVVSAGGRLLTDLHWSLYERTTAGWVVREEVAQEFRTRLSGPSPTSPRAVYLTQPWPDLGVMSEPSYLQHLEAVRDQCAAAGLDLVLRPHPSEHLDRYAGFQLVGGSVPAELAREVVASRVVVGSNSTALLNLAAVHETPAIRVTAPELAPLETALTSRQRSLLDAFLPAAVPVQALARELEARPGRR</sequence>
<dbReference type="Proteomes" id="UP001501285">
    <property type="component" value="Unassembled WGS sequence"/>
</dbReference>
<dbReference type="RefSeq" id="WP_343989489.1">
    <property type="nucleotide sequence ID" value="NZ_BAAANB010000003.1"/>
</dbReference>
<comment type="caution">
    <text evidence="1">The sequence shown here is derived from an EMBL/GenBank/DDBJ whole genome shotgun (WGS) entry which is preliminary data.</text>
</comment>
<evidence type="ECO:0000313" key="1">
    <source>
        <dbReference type="EMBL" id="GAA2025972.1"/>
    </source>
</evidence>
<proteinExistence type="predicted"/>
<accession>A0ABP5FJ52</accession>
<keyword evidence="2" id="KW-1185">Reference proteome</keyword>
<reference evidence="2" key="1">
    <citation type="journal article" date="2019" name="Int. J. Syst. Evol. Microbiol.">
        <title>The Global Catalogue of Microorganisms (GCM) 10K type strain sequencing project: providing services to taxonomists for standard genome sequencing and annotation.</title>
        <authorList>
            <consortium name="The Broad Institute Genomics Platform"/>
            <consortium name="The Broad Institute Genome Sequencing Center for Infectious Disease"/>
            <person name="Wu L."/>
            <person name="Ma J."/>
        </authorList>
    </citation>
    <scope>NUCLEOTIDE SEQUENCE [LARGE SCALE GENOMIC DNA]</scope>
    <source>
        <strain evidence="2">JCM 14283</strain>
    </source>
</reference>
<organism evidence="1 2">
    <name type="scientific">Terrabacter terrae</name>
    <dbReference type="NCBI Taxonomy" id="318434"/>
    <lineage>
        <taxon>Bacteria</taxon>
        <taxon>Bacillati</taxon>
        <taxon>Actinomycetota</taxon>
        <taxon>Actinomycetes</taxon>
        <taxon>Micrococcales</taxon>
        <taxon>Intrasporangiaceae</taxon>
        <taxon>Terrabacter</taxon>
    </lineage>
</organism>
<dbReference type="EMBL" id="BAAANB010000003">
    <property type="protein sequence ID" value="GAA2025972.1"/>
    <property type="molecule type" value="Genomic_DNA"/>
</dbReference>